<sequence>MKKLLITINSINILVYPCLYLNGCRYNLNQKDDTYDISDINFKSIYLVAGDSWKDVEDSINHSFHNYSDYKTRFNEDWYIDNFDSLVNKDGFLKGGVTFKIEIIKDNIPFYGISDEMYVDYYELKPQNLGDNYFFYAGSNIEYYLEGITFSLAPIRIVYNNYLDVLETDLTIKYDENNIEDGGVIANTIFDVSLKDKPIYLKGSIKTKFSTKLEDIGTRYYFPKYKDLAHYFSKFPTNETEIIKFINNKISNNNIYYKYKKDYDVFFEYETFEGAKFSLESITISALESSKFLTGSYTIKRS</sequence>
<keyword evidence="2" id="KW-1185">Reference proteome</keyword>
<evidence type="ECO:0000313" key="2">
    <source>
        <dbReference type="Proteomes" id="UP000067243"/>
    </source>
</evidence>
<dbReference type="EMBL" id="CP012328">
    <property type="protein sequence ID" value="AKU80209.1"/>
    <property type="molecule type" value="Genomic_DNA"/>
</dbReference>
<organism evidence="1 2">
    <name type="scientific">Spiroplasma turonicum</name>
    <dbReference type="NCBI Taxonomy" id="216946"/>
    <lineage>
        <taxon>Bacteria</taxon>
        <taxon>Bacillati</taxon>
        <taxon>Mycoplasmatota</taxon>
        <taxon>Mollicutes</taxon>
        <taxon>Entomoplasmatales</taxon>
        <taxon>Spiroplasmataceae</taxon>
        <taxon>Spiroplasma</taxon>
    </lineage>
</organism>
<dbReference type="Proteomes" id="UP000067243">
    <property type="component" value="Chromosome"/>
</dbReference>
<reference evidence="1 2" key="1">
    <citation type="journal article" date="2015" name="Genome Announc.">
        <title>Complete Genome Sequence of Spiroplasma turonicum Strain Tab4cT, a Parasite of a Horse Fly, Haematopota sp. (Diptera: Tabanidae).</title>
        <authorList>
            <person name="Davis R.E."/>
            <person name="Shao J."/>
            <person name="Zhao Y."/>
            <person name="Gasparich G.E."/>
            <person name="Gaynor B.J."/>
            <person name="Donofrio N."/>
        </authorList>
    </citation>
    <scope>NUCLEOTIDE SEQUENCE [LARGE SCALE GENOMIC DNA]</scope>
    <source>
        <strain evidence="1 2">Tab4c</strain>
    </source>
</reference>
<protein>
    <submittedName>
        <fullName evidence="1">Uncharacterized protein</fullName>
    </submittedName>
</protein>
<proteinExistence type="predicted"/>
<dbReference type="PATRIC" id="fig|216946.3.peg.996"/>
<dbReference type="AlphaFoldDB" id="A0A0K1P7N9"/>
<dbReference type="GO" id="GO:0016020">
    <property type="term" value="C:membrane"/>
    <property type="evidence" value="ECO:0007669"/>
    <property type="project" value="InterPro"/>
</dbReference>
<gene>
    <name evidence="1" type="ORF">STURON_00963</name>
</gene>
<dbReference type="OrthoDB" id="391210at2"/>
<name>A0A0K1P7N9_9MOLU</name>
<evidence type="ECO:0000313" key="1">
    <source>
        <dbReference type="EMBL" id="AKU80209.1"/>
    </source>
</evidence>
<accession>A0A0K1P7N9</accession>
<dbReference type="KEGG" id="stur:STURON_00963"/>
<dbReference type="RefSeq" id="WP_075048770.1">
    <property type="nucleotide sequence ID" value="NZ_CP012328.1"/>
</dbReference>